<dbReference type="STRING" id="1122149.FD44_GL000131"/>
<dbReference type="Pfam" id="PF01757">
    <property type="entry name" value="Acyl_transf_3"/>
    <property type="match status" value="1"/>
</dbReference>
<feature type="transmembrane region" description="Helical" evidence="1">
    <location>
        <begin position="278"/>
        <end position="299"/>
    </location>
</feature>
<keyword evidence="1" id="KW-1133">Transmembrane helix</keyword>
<feature type="domain" description="Acyltransferase 3" evidence="2">
    <location>
        <begin position="7"/>
        <end position="328"/>
    </location>
</feature>
<dbReference type="Proteomes" id="UP000294854">
    <property type="component" value="Unassembled WGS sequence"/>
</dbReference>
<feature type="transmembrane region" description="Helical" evidence="1">
    <location>
        <begin position="311"/>
        <end position="332"/>
    </location>
</feature>
<feature type="transmembrane region" description="Helical" evidence="1">
    <location>
        <begin position="36"/>
        <end position="53"/>
    </location>
</feature>
<comment type="caution">
    <text evidence="3">The sequence shown here is derived from an EMBL/GenBank/DDBJ whole genome shotgun (WGS) entry which is preliminary data.</text>
</comment>
<dbReference type="PANTHER" id="PTHR37312">
    <property type="entry name" value="MEMBRANE-BOUND ACYLTRANSFERASE YKRP-RELATED"/>
    <property type="match status" value="1"/>
</dbReference>
<feature type="transmembrane region" description="Helical" evidence="1">
    <location>
        <begin position="151"/>
        <end position="169"/>
    </location>
</feature>
<gene>
    <name evidence="3" type="ORF">C5L31_002084</name>
</gene>
<feature type="transmembrane region" description="Helical" evidence="1">
    <location>
        <begin position="12"/>
        <end position="30"/>
    </location>
</feature>
<accession>A0A4R5NHA6</accession>
<feature type="transmembrane region" description="Helical" evidence="1">
    <location>
        <begin position="125"/>
        <end position="144"/>
    </location>
</feature>
<dbReference type="RefSeq" id="WP_010619125.1">
    <property type="nucleotide sequence ID" value="NZ_CP042371.1"/>
</dbReference>
<keyword evidence="1" id="KW-0472">Membrane</keyword>
<evidence type="ECO:0000313" key="3">
    <source>
        <dbReference type="EMBL" id="TDG73933.1"/>
    </source>
</evidence>
<dbReference type="GO" id="GO:0016747">
    <property type="term" value="F:acyltransferase activity, transferring groups other than amino-acyl groups"/>
    <property type="evidence" value="ECO:0007669"/>
    <property type="project" value="InterPro"/>
</dbReference>
<protein>
    <recommendedName>
        <fullName evidence="2">Acyltransferase 3 domain-containing protein</fullName>
    </recommendedName>
</protein>
<dbReference type="OrthoDB" id="6623990at2"/>
<dbReference type="InterPro" id="IPR002656">
    <property type="entry name" value="Acyl_transf_3_dom"/>
</dbReference>
<feature type="transmembrane region" description="Helical" evidence="1">
    <location>
        <begin position="175"/>
        <end position="193"/>
    </location>
</feature>
<feature type="transmembrane region" description="Helical" evidence="1">
    <location>
        <begin position="205"/>
        <end position="225"/>
    </location>
</feature>
<dbReference type="InterPro" id="IPR052734">
    <property type="entry name" value="Nod_factor_acetyltransferase"/>
</dbReference>
<evidence type="ECO:0000256" key="1">
    <source>
        <dbReference type="SAM" id="Phobius"/>
    </source>
</evidence>
<reference evidence="3 4" key="1">
    <citation type="journal article" date="2019" name="Appl. Microbiol. Biotechnol.">
        <title>Uncovering carbohydrate metabolism through a genotype-phenotype association study of 56 lactic acid bacteria genomes.</title>
        <authorList>
            <person name="Buron-Moles G."/>
            <person name="Chailyan A."/>
            <person name="Dolejs I."/>
            <person name="Forster J."/>
            <person name="Miks M.H."/>
        </authorList>
    </citation>
    <scope>NUCLEOTIDE SEQUENCE [LARGE SCALE GENOMIC DNA]</scope>
    <source>
        <strain evidence="3 4">ATCC 49373</strain>
    </source>
</reference>
<keyword evidence="4" id="KW-1185">Reference proteome</keyword>
<name>A0A4R5NHA6_9LACO</name>
<dbReference type="PANTHER" id="PTHR37312:SF1">
    <property type="entry name" value="MEMBRANE-BOUND ACYLTRANSFERASE YKRP-RELATED"/>
    <property type="match status" value="1"/>
</dbReference>
<dbReference type="AlphaFoldDB" id="A0A4R5NHA6"/>
<proteinExistence type="predicted"/>
<evidence type="ECO:0000313" key="4">
    <source>
        <dbReference type="Proteomes" id="UP000294854"/>
    </source>
</evidence>
<feature type="transmembrane region" description="Helical" evidence="1">
    <location>
        <begin position="74"/>
        <end position="95"/>
    </location>
</feature>
<sequence length="350" mass="41588">MKRQRIQWIDVAKAFGIIAVVLGHNLPYHGAFFHFIYWWHMPLFFIVGGFFLKPISNDLHKIIPTWWAFFKKRIWPLLIGYFVLGAFFILAYHFIYDKQWWYTRGYFLRLLWGGRTLNLYVTNSWFIEVFILSLIVTTFVITYVKSVRLQYILAFLSLIVGMSYTHITIWKHFNFYATPWDFDITFLAFFFMFMGREFFRHARQLIEKWYVVLGSMAIGAFLLYMEHLDKFHFAFFMKSHSINARPANATTWVAIVPFLMVAGVFGVSYYVSKWIPFTGGLLAIIGEHSLVIMYWHRFIFDIMDRIGWTSWQWQVVAGVLLPVIVMVLYQAIKQKIQGNKSSRNFSSSKD</sequence>
<evidence type="ECO:0000259" key="2">
    <source>
        <dbReference type="Pfam" id="PF01757"/>
    </source>
</evidence>
<keyword evidence="1" id="KW-0812">Transmembrane</keyword>
<feature type="transmembrane region" description="Helical" evidence="1">
    <location>
        <begin position="249"/>
        <end position="271"/>
    </location>
</feature>
<organism evidence="3 4">
    <name type="scientific">Secundilactobacillus malefermentans</name>
    <dbReference type="NCBI Taxonomy" id="176292"/>
    <lineage>
        <taxon>Bacteria</taxon>
        <taxon>Bacillati</taxon>
        <taxon>Bacillota</taxon>
        <taxon>Bacilli</taxon>
        <taxon>Lactobacillales</taxon>
        <taxon>Lactobacillaceae</taxon>
        <taxon>Secundilactobacillus</taxon>
    </lineage>
</organism>
<dbReference type="EMBL" id="PUFO01000080">
    <property type="protein sequence ID" value="TDG73933.1"/>
    <property type="molecule type" value="Genomic_DNA"/>
</dbReference>